<keyword evidence="2 3" id="KW-0833">Ubl conjugation pathway</keyword>
<reference evidence="6 7" key="1">
    <citation type="submission" date="2024-04" db="EMBL/GenBank/DDBJ databases">
        <title>Tritrichomonas musculus Genome.</title>
        <authorList>
            <person name="Alves-Ferreira E."/>
            <person name="Grigg M."/>
            <person name="Lorenzi H."/>
            <person name="Galac M."/>
        </authorList>
    </citation>
    <scope>NUCLEOTIDE SEQUENCE [LARGE SCALE GENOMIC DNA]</scope>
    <source>
        <strain evidence="6 7">EAF2021</strain>
    </source>
</reference>
<dbReference type="SUPFAM" id="SSF50985">
    <property type="entry name" value="RCC1/BLIP-II"/>
    <property type="match status" value="1"/>
</dbReference>
<evidence type="ECO:0000256" key="3">
    <source>
        <dbReference type="PROSITE-ProRule" id="PRU00104"/>
    </source>
</evidence>
<gene>
    <name evidence="6" type="ORF">M9Y10_008044</name>
</gene>
<proteinExistence type="predicted"/>
<dbReference type="SUPFAM" id="SSF56204">
    <property type="entry name" value="Hect, E3 ligase catalytic domain"/>
    <property type="match status" value="1"/>
</dbReference>
<protein>
    <submittedName>
        <fullName evidence="6">Ubiquitin-protein ligase E3A</fullName>
    </submittedName>
</protein>
<evidence type="ECO:0000259" key="5">
    <source>
        <dbReference type="PROSITE" id="PS50237"/>
    </source>
</evidence>
<dbReference type="InterPro" id="IPR000408">
    <property type="entry name" value="Reg_chr_condens"/>
</dbReference>
<dbReference type="EMBL" id="JAPFFF010000014">
    <property type="protein sequence ID" value="KAK8870167.1"/>
    <property type="molecule type" value="Genomic_DNA"/>
</dbReference>
<dbReference type="PANTHER" id="PTHR45622:SF60">
    <property type="entry name" value="UBIQUITIN-PROTEIN LIGASE E3A"/>
    <property type="match status" value="1"/>
</dbReference>
<dbReference type="GO" id="GO:0016874">
    <property type="term" value="F:ligase activity"/>
    <property type="evidence" value="ECO:0007669"/>
    <property type="project" value="UniProtKB-KW"/>
</dbReference>
<organism evidence="6 7">
    <name type="scientific">Tritrichomonas musculus</name>
    <dbReference type="NCBI Taxonomy" id="1915356"/>
    <lineage>
        <taxon>Eukaryota</taxon>
        <taxon>Metamonada</taxon>
        <taxon>Parabasalia</taxon>
        <taxon>Tritrichomonadida</taxon>
        <taxon>Tritrichomonadidae</taxon>
        <taxon>Tritrichomonas</taxon>
    </lineage>
</organism>
<feature type="repeat" description="RCC1" evidence="4">
    <location>
        <begin position="152"/>
        <end position="204"/>
    </location>
</feature>
<evidence type="ECO:0000256" key="1">
    <source>
        <dbReference type="ARBA" id="ARBA00022737"/>
    </source>
</evidence>
<keyword evidence="7" id="KW-1185">Reference proteome</keyword>
<dbReference type="Gene3D" id="3.30.2410.10">
    <property type="entry name" value="Hect, E3 ligase catalytic domain"/>
    <property type="match status" value="1"/>
</dbReference>
<dbReference type="InterPro" id="IPR000569">
    <property type="entry name" value="HECT_dom"/>
</dbReference>
<dbReference type="InterPro" id="IPR035983">
    <property type="entry name" value="Hect_E3_ubiquitin_ligase"/>
</dbReference>
<keyword evidence="6" id="KW-0436">Ligase</keyword>
<sequence>MSCKQEPAPNTKFLLSTGPKTKLLALNSKEYQTNKDKTLALCDNTTSSVFVFFDRDDETEGNQNNNDNDISPNIMELKNLANRDITSIASNLGSINVVTGNREFLSADTVVTEERNEEVNFNAPSIFDLYDVINASCGAEHTFVCGVQQQRSYIFCRGNNSNGQLGLGKKISYTDRFKQVHIETSPQFFQVACGSFFTLLLTTTGKVWGFGHNHHGQLGSGSREQIVWEPTEIGSLNGIPVTQIAAGTSHSLALSTTGLLFCAGSNSQGQLGISGQYDQNSFTNVESLSAVFVVRVSANGCYSAAIDEFGTLYIWGGAWGSSPRSVTVDCGGIEQSDANAEADETKAKEGENKELFVDVSLGADGRFAALTSRNKLIVGGFYVNGEQVLTPIEVASPRVPFTGIFSGGDFFVVVASRENRLPLKSIYFDTNKALLPPNPKKMRDRLRPPQRILTLFNTDFNKMIENPFFGKGAGMVFASLSSLNGSFLVANFNESMLTISSGIDIAGVIGFFDTIMRNDPPLMQRLTQVFNRTVMEVRDNPPEQKRPWMMRFLVIGLLHPSAIDMRESLDFWRNLVEAIDKMKGHQVLAQWLSVTSRGSLSRVLKSVKDYISVECAETGRLYSPLMIKGVKAMEAVWFASNRTKKLPFDAFYHEQVNLMINIQTEHQLYASADDNWCYTKRSPWILDANTKTRFIRLNSRQMMNQRQINAMRHATQFWGDVPVVTPLDLFLILQVDRSNVVMDTFQQICLLKNPDLDLKKPLKVVFKNEPGVDEGGLQREFFQLIVAELLDPAKEVFTTVNNEFYWFNRKPIEPTTKQCFYLTGVVVGLAIYNGNLLNVRFPIALYKKLRRMTVTIEDLKELDEPVYNSLRSIESYGGNVEEDMGLFFEYDEVPLKKNGSSIAVTNENRGEFVRLVVDFILNKSIREQFESFEHGFMQSAGDIVLDLFRPEELSLLVAGREELDFVALQKATRYEGGFTKDSEPVRAFWHIVHTRLTDAQKKKLLVFVTSSPRAPINGLGAVPFVIAKDGNPEHIPTSHTCFFMLVLPDDPNEDSLYRKLIIAIENSEGFAFK</sequence>
<dbReference type="PROSITE" id="PS50237">
    <property type="entry name" value="HECT"/>
    <property type="match status" value="1"/>
</dbReference>
<dbReference type="Gene3D" id="3.90.1750.10">
    <property type="entry name" value="Hect, E3 ligase catalytic domains"/>
    <property type="match status" value="1"/>
</dbReference>
<feature type="repeat" description="RCC1" evidence="4">
    <location>
        <begin position="258"/>
        <end position="309"/>
    </location>
</feature>
<dbReference type="PANTHER" id="PTHR45622">
    <property type="entry name" value="UBIQUITIN-PROTEIN LIGASE E3A-RELATED"/>
    <property type="match status" value="1"/>
</dbReference>
<dbReference type="InterPro" id="IPR009091">
    <property type="entry name" value="RCC1/BLIP-II"/>
</dbReference>
<evidence type="ECO:0000256" key="2">
    <source>
        <dbReference type="ARBA" id="ARBA00022786"/>
    </source>
</evidence>
<dbReference type="Gene3D" id="3.30.2160.10">
    <property type="entry name" value="Hect, E3 ligase catalytic domain"/>
    <property type="match status" value="1"/>
</dbReference>
<dbReference type="SMART" id="SM00119">
    <property type="entry name" value="HECTc"/>
    <property type="match status" value="1"/>
</dbReference>
<feature type="active site" description="Glycyl thioester intermediate" evidence="3">
    <location>
        <position position="1041"/>
    </location>
</feature>
<dbReference type="Pfam" id="PF00632">
    <property type="entry name" value="HECT"/>
    <property type="match status" value="1"/>
</dbReference>
<evidence type="ECO:0000256" key="4">
    <source>
        <dbReference type="PROSITE-ProRule" id="PRU00235"/>
    </source>
</evidence>
<keyword evidence="1" id="KW-0677">Repeat</keyword>
<feature type="domain" description="HECT" evidence="5">
    <location>
        <begin position="754"/>
        <end position="1073"/>
    </location>
</feature>
<dbReference type="CDD" id="cd00078">
    <property type="entry name" value="HECTc"/>
    <property type="match status" value="1"/>
</dbReference>
<comment type="caution">
    <text evidence="6">The sequence shown here is derived from an EMBL/GenBank/DDBJ whole genome shotgun (WGS) entry which is preliminary data.</text>
</comment>
<name>A0ABR2IXW0_9EUKA</name>
<dbReference type="PROSITE" id="PS50012">
    <property type="entry name" value="RCC1_3"/>
    <property type="match status" value="3"/>
</dbReference>
<evidence type="ECO:0000313" key="6">
    <source>
        <dbReference type="EMBL" id="KAK8870167.1"/>
    </source>
</evidence>
<feature type="repeat" description="RCC1" evidence="4">
    <location>
        <begin position="205"/>
        <end position="257"/>
    </location>
</feature>
<dbReference type="Gene3D" id="2.130.10.30">
    <property type="entry name" value="Regulator of chromosome condensation 1/beta-lactamase-inhibitor protein II"/>
    <property type="match status" value="1"/>
</dbReference>
<dbReference type="InterPro" id="IPR051709">
    <property type="entry name" value="Ub-ligase/GTPase-reg"/>
</dbReference>
<dbReference type="Pfam" id="PF00415">
    <property type="entry name" value="RCC1"/>
    <property type="match status" value="2"/>
</dbReference>
<dbReference type="Proteomes" id="UP001470230">
    <property type="component" value="Unassembled WGS sequence"/>
</dbReference>
<dbReference type="PROSITE" id="PS00626">
    <property type="entry name" value="RCC1_2"/>
    <property type="match status" value="1"/>
</dbReference>
<evidence type="ECO:0000313" key="7">
    <source>
        <dbReference type="Proteomes" id="UP001470230"/>
    </source>
</evidence>
<accession>A0ABR2IXW0</accession>